<keyword evidence="2" id="KW-1185">Reference proteome</keyword>
<proteinExistence type="predicted"/>
<accession>A0A8J2YTU3</accession>
<evidence type="ECO:0000313" key="1">
    <source>
        <dbReference type="EMBL" id="GGF20633.1"/>
    </source>
</evidence>
<organism evidence="1 2">
    <name type="scientific">Aliidongia dinghuensis</name>
    <dbReference type="NCBI Taxonomy" id="1867774"/>
    <lineage>
        <taxon>Bacteria</taxon>
        <taxon>Pseudomonadati</taxon>
        <taxon>Pseudomonadota</taxon>
        <taxon>Alphaproteobacteria</taxon>
        <taxon>Rhodospirillales</taxon>
        <taxon>Dongiaceae</taxon>
        <taxon>Aliidongia</taxon>
    </lineage>
</organism>
<reference evidence="1" key="1">
    <citation type="journal article" date="2014" name="Int. J. Syst. Evol. Microbiol.">
        <title>Complete genome sequence of Corynebacterium casei LMG S-19264T (=DSM 44701T), isolated from a smear-ripened cheese.</title>
        <authorList>
            <consortium name="US DOE Joint Genome Institute (JGI-PGF)"/>
            <person name="Walter F."/>
            <person name="Albersmeier A."/>
            <person name="Kalinowski J."/>
            <person name="Ruckert C."/>
        </authorList>
    </citation>
    <scope>NUCLEOTIDE SEQUENCE</scope>
    <source>
        <strain evidence="1">CGMCC 1.15725</strain>
    </source>
</reference>
<gene>
    <name evidence="1" type="ORF">GCM10011611_28330</name>
</gene>
<sequence>MARTARGTINAEVATSPGIAGCLNAKGFPDGDEVGLLAGLAHRLREAGLAVDRLILHQRTLHPEILARAVAWAPNEPIEIYDQQFGFDLSLNFAGSPLHRVMETGAEEAIRLVPATSPAWFWCLTLGRRNLVELVIMPLGNIEGPVSTLTFGTARPGGFAPSDRLMLQHIAPAVREAYEAQQTATAP</sequence>
<dbReference type="EMBL" id="BMJQ01000007">
    <property type="protein sequence ID" value="GGF20633.1"/>
    <property type="molecule type" value="Genomic_DNA"/>
</dbReference>
<evidence type="ECO:0000313" key="2">
    <source>
        <dbReference type="Proteomes" id="UP000646365"/>
    </source>
</evidence>
<comment type="caution">
    <text evidence="1">The sequence shown here is derived from an EMBL/GenBank/DDBJ whole genome shotgun (WGS) entry which is preliminary data.</text>
</comment>
<name>A0A8J2YTU3_9PROT</name>
<protein>
    <submittedName>
        <fullName evidence="1">Uncharacterized protein</fullName>
    </submittedName>
</protein>
<reference evidence="1" key="2">
    <citation type="submission" date="2020-09" db="EMBL/GenBank/DDBJ databases">
        <authorList>
            <person name="Sun Q."/>
            <person name="Zhou Y."/>
        </authorList>
    </citation>
    <scope>NUCLEOTIDE SEQUENCE</scope>
    <source>
        <strain evidence="1">CGMCC 1.15725</strain>
    </source>
</reference>
<dbReference type="AlphaFoldDB" id="A0A8J2YTU3"/>
<dbReference type="Proteomes" id="UP000646365">
    <property type="component" value="Unassembled WGS sequence"/>
</dbReference>
<dbReference type="RefSeq" id="WP_189046812.1">
    <property type="nucleotide sequence ID" value="NZ_BMJQ01000007.1"/>
</dbReference>